<dbReference type="RefSeq" id="WP_194213451.1">
    <property type="nucleotide sequence ID" value="NZ_CP061205.1"/>
</dbReference>
<feature type="chain" id="PRO_5045691324" evidence="4">
    <location>
        <begin position="31"/>
        <end position="540"/>
    </location>
</feature>
<dbReference type="Pfam" id="PF00496">
    <property type="entry name" value="SBP_bac_5"/>
    <property type="match status" value="1"/>
</dbReference>
<feature type="signal peptide" evidence="4">
    <location>
        <begin position="1"/>
        <end position="30"/>
    </location>
</feature>
<dbReference type="EMBL" id="JBHRSL010000010">
    <property type="protein sequence ID" value="MFC3052915.1"/>
    <property type="molecule type" value="Genomic_DNA"/>
</dbReference>
<dbReference type="PANTHER" id="PTHR30290">
    <property type="entry name" value="PERIPLASMIC BINDING COMPONENT OF ABC TRANSPORTER"/>
    <property type="match status" value="1"/>
</dbReference>
<comment type="similarity">
    <text evidence="2">Belongs to the bacterial solute-binding protein 5 family.</text>
</comment>
<gene>
    <name evidence="6" type="ORF">ACFOKA_13450</name>
</gene>
<dbReference type="InterPro" id="IPR000914">
    <property type="entry name" value="SBP_5_dom"/>
</dbReference>
<accession>A0ABV7D7R6</accession>
<dbReference type="Gene3D" id="3.90.76.10">
    <property type="entry name" value="Dipeptide-binding Protein, Domain 1"/>
    <property type="match status" value="1"/>
</dbReference>
<evidence type="ECO:0000259" key="5">
    <source>
        <dbReference type="Pfam" id="PF00496"/>
    </source>
</evidence>
<evidence type="ECO:0000256" key="2">
    <source>
        <dbReference type="ARBA" id="ARBA00005695"/>
    </source>
</evidence>
<feature type="domain" description="Solute-binding protein family 5" evidence="5">
    <location>
        <begin position="80"/>
        <end position="442"/>
    </location>
</feature>
<comment type="subcellular location">
    <subcellularLocation>
        <location evidence="1">Periplasm</location>
    </subcellularLocation>
</comment>
<evidence type="ECO:0000256" key="1">
    <source>
        <dbReference type="ARBA" id="ARBA00004418"/>
    </source>
</evidence>
<dbReference type="Gene3D" id="3.10.105.10">
    <property type="entry name" value="Dipeptide-binding Protein, Domain 3"/>
    <property type="match status" value="1"/>
</dbReference>
<comment type="caution">
    <text evidence="6">The sequence shown here is derived from an EMBL/GenBank/DDBJ whole genome shotgun (WGS) entry which is preliminary data.</text>
</comment>
<dbReference type="Gene3D" id="3.40.190.10">
    <property type="entry name" value="Periplasmic binding protein-like II"/>
    <property type="match status" value="1"/>
</dbReference>
<sequence length="540" mass="60316">MRCLKTQTRLLRFLTVSAVLLSVTCNPSHASDPVYGGDIKVAINSDIRSTNPGVKRDGNTDTVLYHVAEGLVAFNESLQPAPMLAETVTESEDGKRYDFTLRKGVKFHNGSEMTSADVLWSWERLLAPETGFRCLSDFNGNAPNGLKIEKIVANGPYSVSFYLNKASSLFLNRMSSFQCLAAILHPDSVDENGAWVAPIGTGPYTLEKWVRGQYVSLSRFSDYSSRTDPESGLTGEKKSYFDRIIFQIVPDRIAGKSSVYAGNIDLVYALPLSAAKEVERRAEHQKDVKVYHQNTFDWTNLLIQTQDPLLSDVRMRRALAHAISQDMLSTFTSFGYAPPNSSAVQSLSPYRALMPDVWPEYNPEKARALAAEAGYKGEVLTIQANRKYSYMFDNAVAIQAMLNAAGFNVKIDVFDWATQLTNFFKGDFQLSSFGYSARSHPALVYDNIIGHKDQRPSAQWDNPEAFTLLEKLESAKEGPEMLDVLTRLHVLMAEQVPVIGLYNDHVVDLSAADIEGYKPWPFGRPRLWGVWRSKEGEAQK</sequence>
<evidence type="ECO:0000256" key="4">
    <source>
        <dbReference type="SAM" id="SignalP"/>
    </source>
</evidence>
<protein>
    <submittedName>
        <fullName evidence="6">ABC transporter substrate-binding protein</fullName>
    </submittedName>
</protein>
<keyword evidence="3 4" id="KW-0732">Signal</keyword>
<dbReference type="InterPro" id="IPR039424">
    <property type="entry name" value="SBP_5"/>
</dbReference>
<dbReference type="SUPFAM" id="SSF53850">
    <property type="entry name" value="Periplasmic binding protein-like II"/>
    <property type="match status" value="1"/>
</dbReference>
<evidence type="ECO:0000256" key="3">
    <source>
        <dbReference type="ARBA" id="ARBA00022729"/>
    </source>
</evidence>
<proteinExistence type="inferred from homology"/>
<keyword evidence="7" id="KW-1185">Reference proteome</keyword>
<evidence type="ECO:0000313" key="7">
    <source>
        <dbReference type="Proteomes" id="UP001595444"/>
    </source>
</evidence>
<dbReference type="Proteomes" id="UP001595444">
    <property type="component" value="Unassembled WGS sequence"/>
</dbReference>
<organism evidence="6 7">
    <name type="scientific">Kordiimonas pumila</name>
    <dbReference type="NCBI Taxonomy" id="2161677"/>
    <lineage>
        <taxon>Bacteria</taxon>
        <taxon>Pseudomonadati</taxon>
        <taxon>Pseudomonadota</taxon>
        <taxon>Alphaproteobacteria</taxon>
        <taxon>Kordiimonadales</taxon>
        <taxon>Kordiimonadaceae</taxon>
        <taxon>Kordiimonas</taxon>
    </lineage>
</organism>
<reference evidence="7" key="1">
    <citation type="journal article" date="2019" name="Int. J. Syst. Evol. Microbiol.">
        <title>The Global Catalogue of Microorganisms (GCM) 10K type strain sequencing project: providing services to taxonomists for standard genome sequencing and annotation.</title>
        <authorList>
            <consortium name="The Broad Institute Genomics Platform"/>
            <consortium name="The Broad Institute Genome Sequencing Center for Infectious Disease"/>
            <person name="Wu L."/>
            <person name="Ma J."/>
        </authorList>
    </citation>
    <scope>NUCLEOTIDE SEQUENCE [LARGE SCALE GENOMIC DNA]</scope>
    <source>
        <strain evidence="7">KCTC 62164</strain>
    </source>
</reference>
<dbReference type="PIRSF" id="PIRSF002741">
    <property type="entry name" value="MppA"/>
    <property type="match status" value="1"/>
</dbReference>
<name>A0ABV7D7R6_9PROT</name>
<dbReference type="PANTHER" id="PTHR30290:SF38">
    <property type="entry name" value="D,D-DIPEPTIDE-BINDING PERIPLASMIC PROTEIN DDPA-RELATED"/>
    <property type="match status" value="1"/>
</dbReference>
<dbReference type="InterPro" id="IPR030678">
    <property type="entry name" value="Peptide/Ni-bd"/>
</dbReference>
<evidence type="ECO:0000313" key="6">
    <source>
        <dbReference type="EMBL" id="MFC3052915.1"/>
    </source>
</evidence>